<name>A0A200Q844_MACCD</name>
<protein>
    <submittedName>
        <fullName evidence="2">F-box domain</fullName>
    </submittedName>
</protein>
<dbReference type="PANTHER" id="PTHR31672:SF2">
    <property type="entry name" value="F-BOX DOMAIN-CONTAINING PROTEIN"/>
    <property type="match status" value="1"/>
</dbReference>
<dbReference type="FunCoup" id="A0A200Q844">
    <property type="interactions" value="23"/>
</dbReference>
<proteinExistence type="predicted"/>
<dbReference type="Proteomes" id="UP000195402">
    <property type="component" value="Unassembled WGS sequence"/>
</dbReference>
<sequence length="395" mass="44905">MDVSRNLTSNAVGLCLLPSELIQDILFRLTLPEIVRLKSVSKTLTSVISCDDFRRDYNIQSSSDTWLFIYKKRSPRDSVLHGFTDRSNRWFKIPVADYLSPVVPPGEDLYFLTASGDFFLFASNNCREVIAVNLTLNTVKKIPPSPLGPRGTSSWRRSGLKLIAGPPGSDRFRFLFAELYENRPVLFEYISEIDTWRSVEARENEWNQQHGGQREKEKVYLSVIHRRSESVVLATGPGNDAPVILRPRFEGGGVEERLAIGFSTGDVSNRLHVYGDGCMVIVRSEGVDLSVRVRFFTCIEVWGLSVDGRQWEFMSRVPEVLVERVRKPYNAMMGCLEERDGIIRVILVSNFEGLWDLIWLSYDLERRLWNWVPLPATSMKGLNMAGITLSTGLTL</sequence>
<dbReference type="InterPro" id="IPR050796">
    <property type="entry name" value="SCF_F-box_component"/>
</dbReference>
<dbReference type="PROSITE" id="PS50181">
    <property type="entry name" value="FBOX"/>
    <property type="match status" value="1"/>
</dbReference>
<dbReference type="OMA" id="KKRWHRD"/>
<evidence type="ECO:0000313" key="2">
    <source>
        <dbReference type="EMBL" id="OVA06547.1"/>
    </source>
</evidence>
<dbReference type="Pfam" id="PF00646">
    <property type="entry name" value="F-box"/>
    <property type="match status" value="1"/>
</dbReference>
<comment type="caution">
    <text evidence="2">The sequence shown here is derived from an EMBL/GenBank/DDBJ whole genome shotgun (WGS) entry which is preliminary data.</text>
</comment>
<dbReference type="InterPro" id="IPR001810">
    <property type="entry name" value="F-box_dom"/>
</dbReference>
<organism evidence="2 3">
    <name type="scientific">Macleaya cordata</name>
    <name type="common">Five-seeded plume-poppy</name>
    <name type="synonym">Bocconia cordata</name>
    <dbReference type="NCBI Taxonomy" id="56857"/>
    <lineage>
        <taxon>Eukaryota</taxon>
        <taxon>Viridiplantae</taxon>
        <taxon>Streptophyta</taxon>
        <taxon>Embryophyta</taxon>
        <taxon>Tracheophyta</taxon>
        <taxon>Spermatophyta</taxon>
        <taxon>Magnoliopsida</taxon>
        <taxon>Ranunculales</taxon>
        <taxon>Papaveraceae</taxon>
        <taxon>Papaveroideae</taxon>
        <taxon>Macleaya</taxon>
    </lineage>
</organism>
<dbReference type="InParanoid" id="A0A200Q844"/>
<evidence type="ECO:0000313" key="3">
    <source>
        <dbReference type="Proteomes" id="UP000195402"/>
    </source>
</evidence>
<accession>A0A200Q844</accession>
<dbReference type="SUPFAM" id="SSF81383">
    <property type="entry name" value="F-box domain"/>
    <property type="match status" value="1"/>
</dbReference>
<dbReference type="SMART" id="SM00256">
    <property type="entry name" value="FBOX"/>
    <property type="match status" value="1"/>
</dbReference>
<feature type="domain" description="F-box" evidence="1">
    <location>
        <begin position="11"/>
        <end position="57"/>
    </location>
</feature>
<dbReference type="AlphaFoldDB" id="A0A200Q844"/>
<keyword evidence="3" id="KW-1185">Reference proteome</keyword>
<dbReference type="PANTHER" id="PTHR31672">
    <property type="entry name" value="BNACNNG10540D PROTEIN"/>
    <property type="match status" value="1"/>
</dbReference>
<dbReference type="OrthoDB" id="661089at2759"/>
<reference evidence="2 3" key="1">
    <citation type="journal article" date="2017" name="Mol. Plant">
        <title>The Genome of Medicinal Plant Macleaya cordata Provides New Insights into Benzylisoquinoline Alkaloids Metabolism.</title>
        <authorList>
            <person name="Liu X."/>
            <person name="Liu Y."/>
            <person name="Huang P."/>
            <person name="Ma Y."/>
            <person name="Qing Z."/>
            <person name="Tang Q."/>
            <person name="Cao H."/>
            <person name="Cheng P."/>
            <person name="Zheng Y."/>
            <person name="Yuan Z."/>
            <person name="Zhou Y."/>
            <person name="Liu J."/>
            <person name="Tang Z."/>
            <person name="Zhuo Y."/>
            <person name="Zhang Y."/>
            <person name="Yu L."/>
            <person name="Huang J."/>
            <person name="Yang P."/>
            <person name="Peng Q."/>
            <person name="Zhang J."/>
            <person name="Jiang W."/>
            <person name="Zhang Z."/>
            <person name="Lin K."/>
            <person name="Ro D.K."/>
            <person name="Chen X."/>
            <person name="Xiong X."/>
            <person name="Shang Y."/>
            <person name="Huang S."/>
            <person name="Zeng J."/>
        </authorList>
    </citation>
    <scope>NUCLEOTIDE SEQUENCE [LARGE SCALE GENOMIC DNA]</scope>
    <source>
        <strain evidence="3">cv. BLH2017</strain>
        <tissue evidence="2">Root</tissue>
    </source>
</reference>
<evidence type="ECO:0000259" key="1">
    <source>
        <dbReference type="PROSITE" id="PS50181"/>
    </source>
</evidence>
<dbReference type="InterPro" id="IPR036047">
    <property type="entry name" value="F-box-like_dom_sf"/>
</dbReference>
<gene>
    <name evidence="2" type="ORF">BVC80_1739g31</name>
</gene>
<dbReference type="EMBL" id="MVGT01002786">
    <property type="protein sequence ID" value="OVA06547.1"/>
    <property type="molecule type" value="Genomic_DNA"/>
</dbReference>